<dbReference type="AlphaFoldDB" id="R8BPX2"/>
<dbReference type="HOGENOM" id="CLU_1062395_0_0_1"/>
<evidence type="ECO:0000313" key="3">
    <source>
        <dbReference type="Proteomes" id="UP000014074"/>
    </source>
</evidence>
<gene>
    <name evidence="2" type="ORF">UCRPA7_3081</name>
</gene>
<proteinExistence type="predicted"/>
<protein>
    <submittedName>
        <fullName evidence="2">Uncharacterized protein</fullName>
    </submittedName>
</protein>
<dbReference type="OrthoDB" id="5383784at2759"/>
<dbReference type="EMBL" id="KB932993">
    <property type="protein sequence ID" value="EOO01433.1"/>
    <property type="molecule type" value="Genomic_DNA"/>
</dbReference>
<dbReference type="RefSeq" id="XP_007913749.1">
    <property type="nucleotide sequence ID" value="XM_007915558.1"/>
</dbReference>
<sequence>MPSPINRKAFTTNRLSQVNATETLPEAAAASLRDLAGDAQARNAREIARESVEGLIRDEATIRALEGQAPPSADAIPVGAIRRQSTFSSRGDEYVSDDEETEVVSATLISFDVEATESTDTPTTGFWSAELRPNTSGEQGTVRQEPLYRDNALTRLPSVIATDILTVVSSYILIAPYEAFALRFLARSWRMQHGLPIADIYDLSPIRCFSWTAVANFLGLELCHLVIESELWASMVMLATSFSISEEDWNKNQEAEANESNE</sequence>
<dbReference type="Proteomes" id="UP000014074">
    <property type="component" value="Unassembled WGS sequence"/>
</dbReference>
<dbReference type="KEGG" id="tmn:UCRPA7_3081"/>
<dbReference type="eggNOG" id="ENOG502SQ74">
    <property type="taxonomic scope" value="Eukaryota"/>
</dbReference>
<evidence type="ECO:0000256" key="1">
    <source>
        <dbReference type="SAM" id="MobiDB-lite"/>
    </source>
</evidence>
<organism evidence="2 3">
    <name type="scientific">Phaeoacremonium minimum (strain UCR-PA7)</name>
    <name type="common">Esca disease fungus</name>
    <name type="synonym">Togninia minima</name>
    <dbReference type="NCBI Taxonomy" id="1286976"/>
    <lineage>
        <taxon>Eukaryota</taxon>
        <taxon>Fungi</taxon>
        <taxon>Dikarya</taxon>
        <taxon>Ascomycota</taxon>
        <taxon>Pezizomycotina</taxon>
        <taxon>Sordariomycetes</taxon>
        <taxon>Sordariomycetidae</taxon>
        <taxon>Togniniales</taxon>
        <taxon>Togniniaceae</taxon>
        <taxon>Phaeoacremonium</taxon>
    </lineage>
</organism>
<reference evidence="3" key="1">
    <citation type="journal article" date="2013" name="Genome Announc.">
        <title>Draft genome sequence of the ascomycete Phaeoacremonium aleophilum strain UCR-PA7, a causal agent of the esca disease complex in grapevines.</title>
        <authorList>
            <person name="Blanco-Ulate B."/>
            <person name="Rolshausen P."/>
            <person name="Cantu D."/>
        </authorList>
    </citation>
    <scope>NUCLEOTIDE SEQUENCE [LARGE SCALE GENOMIC DNA]</scope>
    <source>
        <strain evidence="3">UCR-PA7</strain>
    </source>
</reference>
<dbReference type="GeneID" id="19323396"/>
<keyword evidence="3" id="KW-1185">Reference proteome</keyword>
<evidence type="ECO:0000313" key="2">
    <source>
        <dbReference type="EMBL" id="EOO01433.1"/>
    </source>
</evidence>
<feature type="region of interest" description="Disordered" evidence="1">
    <location>
        <begin position="119"/>
        <end position="141"/>
    </location>
</feature>
<name>R8BPX2_PHAM7</name>
<accession>R8BPX2</accession>